<dbReference type="HOGENOM" id="CLU_037628_6_1_11"/>
<dbReference type="Gene3D" id="3.40.50.2300">
    <property type="match status" value="2"/>
</dbReference>
<protein>
    <submittedName>
        <fullName evidence="5">Transcriptional regulator, LacI family</fullName>
    </submittedName>
</protein>
<dbReference type="InterPro" id="IPR000843">
    <property type="entry name" value="HTH_LacI"/>
</dbReference>
<dbReference type="AlphaFoldDB" id="C5BYX4"/>
<dbReference type="CDD" id="cd01392">
    <property type="entry name" value="HTH_LacI"/>
    <property type="match status" value="1"/>
</dbReference>
<organism evidence="5 6">
    <name type="scientific">Beutenbergia cavernae (strain ATCC BAA-8 / DSM 12333 / CCUG 43141 / JCM 11478 / NBRC 16432 / NCIMB 13614 / HKI 0122)</name>
    <dbReference type="NCBI Taxonomy" id="471853"/>
    <lineage>
        <taxon>Bacteria</taxon>
        <taxon>Bacillati</taxon>
        <taxon>Actinomycetota</taxon>
        <taxon>Actinomycetes</taxon>
        <taxon>Micrococcales</taxon>
        <taxon>Beutenbergiaceae</taxon>
        <taxon>Beutenbergia</taxon>
    </lineage>
</organism>
<dbReference type="Gene3D" id="1.10.260.40">
    <property type="entry name" value="lambda repressor-like DNA-binding domains"/>
    <property type="match status" value="1"/>
</dbReference>
<evidence type="ECO:0000256" key="3">
    <source>
        <dbReference type="ARBA" id="ARBA00023163"/>
    </source>
</evidence>
<proteinExistence type="predicted"/>
<dbReference type="GO" id="GO:0003700">
    <property type="term" value="F:DNA-binding transcription factor activity"/>
    <property type="evidence" value="ECO:0007669"/>
    <property type="project" value="TreeGrafter"/>
</dbReference>
<dbReference type="Pfam" id="PF13377">
    <property type="entry name" value="Peripla_BP_3"/>
    <property type="match status" value="1"/>
</dbReference>
<name>C5BYX4_BEUC1</name>
<dbReference type="RefSeq" id="WP_015883329.1">
    <property type="nucleotide sequence ID" value="NC_012669.1"/>
</dbReference>
<dbReference type="PROSITE" id="PS50932">
    <property type="entry name" value="HTH_LACI_2"/>
    <property type="match status" value="1"/>
</dbReference>
<accession>C5BYX4</accession>
<evidence type="ECO:0000313" key="5">
    <source>
        <dbReference type="EMBL" id="ACQ81089.1"/>
    </source>
</evidence>
<dbReference type="InterPro" id="IPR028082">
    <property type="entry name" value="Peripla_BP_I"/>
</dbReference>
<dbReference type="SMART" id="SM00354">
    <property type="entry name" value="HTH_LACI"/>
    <property type="match status" value="1"/>
</dbReference>
<dbReference type="InterPro" id="IPR046335">
    <property type="entry name" value="LacI/GalR-like_sensor"/>
</dbReference>
<keyword evidence="2" id="KW-0238">DNA-binding</keyword>
<keyword evidence="3" id="KW-0804">Transcription</keyword>
<dbReference type="eggNOG" id="COG1609">
    <property type="taxonomic scope" value="Bacteria"/>
</dbReference>
<evidence type="ECO:0000259" key="4">
    <source>
        <dbReference type="PROSITE" id="PS50932"/>
    </source>
</evidence>
<reference evidence="5 6" key="1">
    <citation type="journal article" date="2009" name="Stand. Genomic Sci.">
        <title>Complete genome sequence of Beutenbergia cavernae type strain (HKI 0122).</title>
        <authorList>
            <person name="Land M."/>
            <person name="Pukall R."/>
            <person name="Abt B."/>
            <person name="Goker M."/>
            <person name="Rohde M."/>
            <person name="Glavina Del Rio T."/>
            <person name="Tice H."/>
            <person name="Copeland A."/>
            <person name="Cheng J.F."/>
            <person name="Lucas S."/>
            <person name="Chen F."/>
            <person name="Nolan M."/>
            <person name="Bruce D."/>
            <person name="Goodwin L."/>
            <person name="Pitluck S."/>
            <person name="Ivanova N."/>
            <person name="Mavromatis K."/>
            <person name="Ovchinnikova G."/>
            <person name="Pati A."/>
            <person name="Chen A."/>
            <person name="Palaniappan K."/>
            <person name="Hauser L."/>
            <person name="Chang Y.J."/>
            <person name="Jefferies C.C."/>
            <person name="Saunders E."/>
            <person name="Brettin T."/>
            <person name="Detter J.C."/>
            <person name="Han C."/>
            <person name="Chain P."/>
            <person name="Bristow J."/>
            <person name="Eisen J.A."/>
            <person name="Markowitz V."/>
            <person name="Hugenholtz P."/>
            <person name="Kyrpides N.C."/>
            <person name="Klenk H.P."/>
            <person name="Lapidus A."/>
        </authorList>
    </citation>
    <scope>NUCLEOTIDE SEQUENCE [LARGE SCALE GENOMIC DNA]</scope>
    <source>
        <strain evidence="6">ATCC BAA-8 / DSM 12333 / NBRC 16432</strain>
    </source>
</reference>
<dbReference type="GO" id="GO:0000976">
    <property type="term" value="F:transcription cis-regulatory region binding"/>
    <property type="evidence" value="ECO:0007669"/>
    <property type="project" value="TreeGrafter"/>
</dbReference>
<dbReference type="Pfam" id="PF00356">
    <property type="entry name" value="LacI"/>
    <property type="match status" value="1"/>
</dbReference>
<dbReference type="SUPFAM" id="SSF47413">
    <property type="entry name" value="lambda repressor-like DNA-binding domains"/>
    <property type="match status" value="1"/>
</dbReference>
<dbReference type="STRING" id="471853.Bcav_2844"/>
<evidence type="ECO:0000313" key="6">
    <source>
        <dbReference type="Proteomes" id="UP000007962"/>
    </source>
</evidence>
<evidence type="ECO:0000256" key="2">
    <source>
        <dbReference type="ARBA" id="ARBA00023125"/>
    </source>
</evidence>
<keyword evidence="6" id="KW-1185">Reference proteome</keyword>
<sequence length="331" mass="34998">MGDRPSIRDVAREAGVSTALASFALNDRDGVAAATKERILEVASRLGYRADPVARALRTGSTDTFGLMIRNMRNPLFLEIIRGAQAAATARGATILAVDSDYSAEREHEHLEHLAARRVSGLAIAPVGTGEAVRTWRALSPAATTVVLNAVTEPDPAVSRVTPDNVSAVRQAVDHLAGLGHREITFLTAPAGVVADTDRVEAFFARCAEIGVRPDAVEVALSIDGVETRTAELLASDRPPTAIVTNSDFTAHAVYRAARARNVRIGAELSVVGHDDLTTSELLDPPLTTLRLDRHALGAAVFERLADGPSLGDHVEPVELVARGSTAPPAR</sequence>
<evidence type="ECO:0000256" key="1">
    <source>
        <dbReference type="ARBA" id="ARBA00023015"/>
    </source>
</evidence>
<keyword evidence="1" id="KW-0805">Transcription regulation</keyword>
<feature type="domain" description="HTH lacI-type" evidence="4">
    <location>
        <begin position="5"/>
        <end position="59"/>
    </location>
</feature>
<dbReference type="OrthoDB" id="4268837at2"/>
<dbReference type="PANTHER" id="PTHR30146">
    <property type="entry name" value="LACI-RELATED TRANSCRIPTIONAL REPRESSOR"/>
    <property type="match status" value="1"/>
</dbReference>
<dbReference type="EMBL" id="CP001618">
    <property type="protein sequence ID" value="ACQ81089.1"/>
    <property type="molecule type" value="Genomic_DNA"/>
</dbReference>
<dbReference type="PANTHER" id="PTHR30146:SF109">
    <property type="entry name" value="HTH-TYPE TRANSCRIPTIONAL REGULATOR GALS"/>
    <property type="match status" value="1"/>
</dbReference>
<dbReference type="CDD" id="cd06267">
    <property type="entry name" value="PBP1_LacI_sugar_binding-like"/>
    <property type="match status" value="1"/>
</dbReference>
<gene>
    <name evidence="5" type="ordered locus">Bcav_2844</name>
</gene>
<dbReference type="Proteomes" id="UP000007962">
    <property type="component" value="Chromosome"/>
</dbReference>
<dbReference type="InterPro" id="IPR010982">
    <property type="entry name" value="Lambda_DNA-bd_dom_sf"/>
</dbReference>
<dbReference type="KEGG" id="bcv:Bcav_2844"/>
<dbReference type="SUPFAM" id="SSF53822">
    <property type="entry name" value="Periplasmic binding protein-like I"/>
    <property type="match status" value="1"/>
</dbReference>